<evidence type="ECO:0000313" key="3">
    <source>
        <dbReference type="Proteomes" id="UP000446866"/>
    </source>
</evidence>
<dbReference type="Gene3D" id="2.60.40.1080">
    <property type="match status" value="1"/>
</dbReference>
<feature type="signal peptide" evidence="1">
    <location>
        <begin position="1"/>
        <end position="24"/>
    </location>
</feature>
<reference evidence="2 3" key="1">
    <citation type="submission" date="2018-08" db="EMBL/GenBank/DDBJ databases">
        <title>Murine metabolic-syndrome-specific gut microbial biobank.</title>
        <authorList>
            <person name="Liu C."/>
        </authorList>
    </citation>
    <scope>NUCLEOTIDE SEQUENCE [LARGE SCALE GENOMIC DNA]</scope>
    <source>
        <strain evidence="2 3">28</strain>
    </source>
</reference>
<proteinExistence type="predicted"/>
<evidence type="ECO:0008006" key="4">
    <source>
        <dbReference type="Google" id="ProtNLM"/>
    </source>
</evidence>
<dbReference type="AlphaFoldDB" id="A0A845QMY2"/>
<evidence type="ECO:0000313" key="2">
    <source>
        <dbReference type="EMBL" id="NBH63006.1"/>
    </source>
</evidence>
<accession>A0A845QMY2</accession>
<dbReference type="InterPro" id="IPR036116">
    <property type="entry name" value="FN3_sf"/>
</dbReference>
<protein>
    <recommendedName>
        <fullName evidence="4">Fibronectin type-III domain-containing protein</fullName>
    </recommendedName>
</protein>
<dbReference type="InterPro" id="IPR008964">
    <property type="entry name" value="Invasin/intimin_cell_adhesion"/>
</dbReference>
<dbReference type="Gene3D" id="2.60.40.10">
    <property type="entry name" value="Immunoglobulins"/>
    <property type="match status" value="1"/>
</dbReference>
<keyword evidence="3" id="KW-1185">Reference proteome</keyword>
<dbReference type="SUPFAM" id="SSF49373">
    <property type="entry name" value="Invasin/intimin cell-adhesion fragments"/>
    <property type="match status" value="1"/>
</dbReference>
<organism evidence="2 3">
    <name type="scientific">Anaerotruncus colihominis</name>
    <dbReference type="NCBI Taxonomy" id="169435"/>
    <lineage>
        <taxon>Bacteria</taxon>
        <taxon>Bacillati</taxon>
        <taxon>Bacillota</taxon>
        <taxon>Clostridia</taxon>
        <taxon>Eubacteriales</taxon>
        <taxon>Oscillospiraceae</taxon>
        <taxon>Anaerotruncus</taxon>
    </lineage>
</organism>
<dbReference type="InterPro" id="IPR013783">
    <property type="entry name" value="Ig-like_fold"/>
</dbReference>
<evidence type="ECO:0000256" key="1">
    <source>
        <dbReference type="SAM" id="SignalP"/>
    </source>
</evidence>
<comment type="caution">
    <text evidence="2">The sequence shown here is derived from an EMBL/GenBank/DDBJ whole genome shotgun (WGS) entry which is preliminary data.</text>
</comment>
<keyword evidence="1" id="KW-0732">Signal</keyword>
<name>A0A845QMY2_9FIRM</name>
<gene>
    <name evidence="2" type="ORF">D0435_15300</name>
</gene>
<feature type="chain" id="PRO_5032399367" description="Fibronectin type-III domain-containing protein" evidence="1">
    <location>
        <begin position="25"/>
        <end position="746"/>
    </location>
</feature>
<dbReference type="Proteomes" id="UP000446866">
    <property type="component" value="Unassembled WGS sequence"/>
</dbReference>
<dbReference type="RefSeq" id="WP_160203284.1">
    <property type="nucleotide sequence ID" value="NZ_QXWK01000051.1"/>
</dbReference>
<sequence length="746" mass="81370">MKKILTVMLSFAMVLCMIPGMVFAEDTSTTPINGAAITFAQSSYEYTGSAVEPKVAVTLNGALLNQNKDYTVTYSNNIESAAATASTPPTVTVTGKGNYSGNMTATFTITPKDIGKVVLTHPEAFPIGTKITDIDFVLKNGTVPLNKGVDYTVSFKDTSQSEIKQGTQEVIVTGQKNYTGSRNILVNGGTDIKTFVVDPIKEVTYNGIAQNPSVIVRSAANAPALSTSYYDVTYSNNTNAGTATVTITGKNGYAGTLTATFTIIPKSIERATVSSIENQAINGAPEPNVYDGSKKLKLGEDYRLSYKNHEQKGTATVYITGMGNYNKETSRTYQVKDSLNSYAFSLLKTTYEYTGNTIKPEVLVAPSFKYREGIDYKLVYDNNSKVEENKKVQIVGIGNYGGIAAEFIYSITRKEITEKNSTLSIPSETYTYAGKVIEPHITITCGGKTLQKDVDYTIAYLNNNRIGVASIIIYGTGNYTGSLNKSFRIVGKDLSQVTGSLEKDSYAYDGLEKKPMVTLYDGSKKLTNGVDYTLAYKNNKNAGTAEVIVTGKGNYGGTKTLTFRIVGKSQLVTTRYTRYSKSLNSKPFNLLAANDGDGTLVYRSDNPSVAKVSADGTVTIMGTGIAKITVSTTGNVKYDPASKVVYVTVKPLKPVVKLTTPAKKQIKVTFTKVEGATKYQIRYGRMGKYYNKYVTHRNNEYTKTYTTLKNRVSGKTYYIKVRAYKTLDDGTKVWGDWTTVQKIKAK</sequence>
<dbReference type="SUPFAM" id="SSF49265">
    <property type="entry name" value="Fibronectin type III"/>
    <property type="match status" value="1"/>
</dbReference>
<dbReference type="EMBL" id="QXWK01000051">
    <property type="protein sequence ID" value="NBH63006.1"/>
    <property type="molecule type" value="Genomic_DNA"/>
</dbReference>